<feature type="domain" description="Methylmalonyl-CoA mutase alpha/beta chain catalytic" evidence="2">
    <location>
        <begin position="44"/>
        <end position="568"/>
    </location>
</feature>
<dbReference type="AlphaFoldDB" id="A0A520KYC7"/>
<dbReference type="InterPro" id="IPR006099">
    <property type="entry name" value="MeMalonylCoA_mutase_a/b_cat"/>
</dbReference>
<dbReference type="Proteomes" id="UP000320766">
    <property type="component" value="Unassembled WGS sequence"/>
</dbReference>
<dbReference type="PANTHER" id="PTHR48101:SF1">
    <property type="entry name" value="METHYLMALONYL-COA MUTASE, LARGE SUBUNIT"/>
    <property type="match status" value="1"/>
</dbReference>
<dbReference type="Pfam" id="PF01642">
    <property type="entry name" value="MM_CoA_mutase"/>
    <property type="match status" value="1"/>
</dbReference>
<dbReference type="PANTHER" id="PTHR48101">
    <property type="entry name" value="METHYLMALONYL-COA MUTASE, MITOCHONDRIAL-RELATED"/>
    <property type="match status" value="1"/>
</dbReference>
<dbReference type="GO" id="GO:0031419">
    <property type="term" value="F:cobalamin binding"/>
    <property type="evidence" value="ECO:0007669"/>
    <property type="project" value="InterPro"/>
</dbReference>
<keyword evidence="1" id="KW-0413">Isomerase</keyword>
<organism evidence="3 4">
    <name type="scientific">Candidatus Methanolliviera hydrocarbonicum</name>
    <dbReference type="NCBI Taxonomy" id="2491085"/>
    <lineage>
        <taxon>Archaea</taxon>
        <taxon>Methanobacteriati</taxon>
        <taxon>Methanobacteriota</taxon>
        <taxon>Candidatus Methanoliparia</taxon>
        <taxon>Candidatus Methanoliparales</taxon>
        <taxon>Candidatus Methanollivieraceae</taxon>
        <taxon>Candidatus Methanolliviera</taxon>
    </lineage>
</organism>
<accession>A0A520KYC7</accession>
<dbReference type="GO" id="GO:0004494">
    <property type="term" value="F:methylmalonyl-CoA mutase activity"/>
    <property type="evidence" value="ECO:0007669"/>
    <property type="project" value="InterPro"/>
</dbReference>
<dbReference type="InterPro" id="IPR016176">
    <property type="entry name" value="Cbl-dep_enz_cat"/>
</dbReference>
<comment type="caution">
    <text evidence="3">The sequence shown here is derived from an EMBL/GenBank/DDBJ whole genome shotgun (WGS) entry which is preliminary data.</text>
</comment>
<dbReference type="InterPro" id="IPR006098">
    <property type="entry name" value="MMCoA_mutase_a_cat"/>
</dbReference>
<protein>
    <submittedName>
        <fullName evidence="3">Methylmalonyl-CoA mutase</fullName>
    </submittedName>
</protein>
<dbReference type="Gene3D" id="3.20.20.240">
    <property type="entry name" value="Methylmalonyl-CoA mutase"/>
    <property type="match status" value="1"/>
</dbReference>
<evidence type="ECO:0000256" key="1">
    <source>
        <dbReference type="ARBA" id="ARBA00023235"/>
    </source>
</evidence>
<evidence type="ECO:0000259" key="2">
    <source>
        <dbReference type="Pfam" id="PF01642"/>
    </source>
</evidence>
<proteinExistence type="predicted"/>
<evidence type="ECO:0000313" key="3">
    <source>
        <dbReference type="EMBL" id="RZN72583.1"/>
    </source>
</evidence>
<name>A0A520KYC7_9EURY</name>
<evidence type="ECO:0000313" key="4">
    <source>
        <dbReference type="Proteomes" id="UP000320766"/>
    </source>
</evidence>
<gene>
    <name evidence="3" type="ORF">EF807_01445</name>
</gene>
<dbReference type="SUPFAM" id="SSF51703">
    <property type="entry name" value="Cobalamin (vitamin B12)-dependent enzymes"/>
    <property type="match status" value="1"/>
</dbReference>
<dbReference type="EMBL" id="RXIL01000028">
    <property type="protein sequence ID" value="RZN72583.1"/>
    <property type="molecule type" value="Genomic_DNA"/>
</dbReference>
<sequence>MRCKEIREERKMIGEEAGKKLIKKAMEERERAKKGLERRDDFETLSWVPVKRIYTPEDVRELNYDKDVGRPGEYPYTRGIYPNMFRGRIWTIRMFSGLGGPEDTNRRWKELMAHGETGLSTAFDFPTINGIDSDDPLALGEVGRCGVSVCTFEDMESLFSGIRPDEITVNFTINTPAEYILASYFALAKKRGIPISKVGGTTQNDSLKDFYSQKHYRFSPEAHLYLNTDLIRYCTKNAPLWNTISISGYHIREAGSTALQELAWTIADGVEFVRYLTERWKMDVDSFAPRLSFFWNAHDNFFEEVAKFRAARKIWAEIMRDWFGAKNPRSLMCRFHVQTGGCTLTYQYPETNIARVAIQGMAAVLGGCQSLHTDSYDEAICTPTDKAADIATLTQRILAYEIGATDTVDPLGGSYYVEWLTREMTEGAMREIEKIEKMGGATKAILDGYFWREIAKSASEYQGKIEKNEIIKVGVNDIKPESMEYSFEPLRIPLDLEEKRRKWLKEYRENRDGNKIDTILDTLRKTAEEMHDNKFDEPQPMFEHMYEAVNVKATMGEVMDALQDVFGRFREPPIF</sequence>
<reference evidence="3 4" key="1">
    <citation type="journal article" date="2019" name="Nat. Microbiol.">
        <title>Wide diversity of methane and short-chain alkane metabolisms in uncultured archaea.</title>
        <authorList>
            <person name="Borrel G."/>
            <person name="Adam P.S."/>
            <person name="McKay L.J."/>
            <person name="Chen L.X."/>
            <person name="Sierra-Garcia I.N."/>
            <person name="Sieber C.M."/>
            <person name="Letourneur Q."/>
            <person name="Ghozlane A."/>
            <person name="Andersen G.L."/>
            <person name="Li W.J."/>
            <person name="Hallam S.J."/>
            <person name="Muyzer G."/>
            <person name="de Oliveira V.M."/>
            <person name="Inskeep W.P."/>
            <person name="Banfield J.F."/>
            <person name="Gribaldo S."/>
        </authorList>
    </citation>
    <scope>NUCLEOTIDE SEQUENCE [LARGE SCALE GENOMIC DNA]</scope>
    <source>
        <strain evidence="3">NM1b</strain>
    </source>
</reference>
<dbReference type="NCBIfam" id="TIGR00641">
    <property type="entry name" value="acid_CoA_mut_N"/>
    <property type="match status" value="1"/>
</dbReference>